<keyword evidence="1" id="KW-0812">Transmembrane</keyword>
<feature type="transmembrane region" description="Helical" evidence="1">
    <location>
        <begin position="141"/>
        <end position="159"/>
    </location>
</feature>
<gene>
    <name evidence="2" type="ORF">LQ567_08440</name>
</gene>
<proteinExistence type="predicted"/>
<keyword evidence="3" id="KW-1185">Reference proteome</keyword>
<evidence type="ECO:0000256" key="1">
    <source>
        <dbReference type="SAM" id="Phobius"/>
    </source>
</evidence>
<dbReference type="EMBL" id="JAJNEC010000005">
    <property type="protein sequence ID" value="MCD2422786.1"/>
    <property type="molecule type" value="Genomic_DNA"/>
</dbReference>
<comment type="caution">
    <text evidence="2">The sequence shown here is derived from an EMBL/GenBank/DDBJ whole genome shotgun (WGS) entry which is preliminary data.</text>
</comment>
<feature type="transmembrane region" description="Helical" evidence="1">
    <location>
        <begin position="81"/>
        <end position="103"/>
    </location>
</feature>
<sequence>MILGNVCFFVALMLVALMAGLFFSFSVAVTQGLKQLDDKSYLLAMQKINKAILNPVFLLCFIGAPLFLIATTIIRFFEDQFLFMWMLVIALVYTGGVFMVTMLCNVPLNNYLERQDIDQLDPEAAKAVRSRFETPWNRYNHIRTLFSILACGMMICIVVF</sequence>
<keyword evidence="1" id="KW-1133">Transmembrane helix</keyword>
<organism evidence="2 3">
    <name type="scientific">Niabella pedocola</name>
    <dbReference type="NCBI Taxonomy" id="1752077"/>
    <lineage>
        <taxon>Bacteria</taxon>
        <taxon>Pseudomonadati</taxon>
        <taxon>Bacteroidota</taxon>
        <taxon>Chitinophagia</taxon>
        <taxon>Chitinophagales</taxon>
        <taxon>Chitinophagaceae</taxon>
        <taxon>Niabella</taxon>
    </lineage>
</organism>
<dbReference type="InterPro" id="IPR013901">
    <property type="entry name" value="Anthrone_oxy"/>
</dbReference>
<dbReference type="Pfam" id="PF08592">
    <property type="entry name" value="Anthrone_oxy"/>
    <property type="match status" value="1"/>
</dbReference>
<dbReference type="Proteomes" id="UP001199816">
    <property type="component" value="Unassembled WGS sequence"/>
</dbReference>
<evidence type="ECO:0000313" key="2">
    <source>
        <dbReference type="EMBL" id="MCD2422786.1"/>
    </source>
</evidence>
<name>A0ABS8PNW5_9BACT</name>
<evidence type="ECO:0000313" key="3">
    <source>
        <dbReference type="Proteomes" id="UP001199816"/>
    </source>
</evidence>
<protein>
    <submittedName>
        <fullName evidence="2">DUF1772 domain-containing protein</fullName>
    </submittedName>
</protein>
<dbReference type="RefSeq" id="WP_231004063.1">
    <property type="nucleotide sequence ID" value="NZ_JAJNEC010000005.1"/>
</dbReference>
<reference evidence="2 3" key="1">
    <citation type="submission" date="2021-11" db="EMBL/GenBank/DDBJ databases">
        <title>Genomic of Niabella pedocola.</title>
        <authorList>
            <person name="Wu T."/>
        </authorList>
    </citation>
    <scope>NUCLEOTIDE SEQUENCE [LARGE SCALE GENOMIC DNA]</scope>
    <source>
        <strain evidence="2 3">JCM 31011</strain>
    </source>
</reference>
<feature type="transmembrane region" description="Helical" evidence="1">
    <location>
        <begin position="52"/>
        <end position="74"/>
    </location>
</feature>
<accession>A0ABS8PNW5</accession>
<keyword evidence="1" id="KW-0472">Membrane</keyword>